<dbReference type="RefSeq" id="XP_028268778.1">
    <property type="nucleotide sequence ID" value="XM_028412977.1"/>
</dbReference>
<dbReference type="PANTHER" id="PTHR46599">
    <property type="entry name" value="PIGGYBAC TRANSPOSABLE ELEMENT-DERIVED PROTEIN 4"/>
    <property type="match status" value="1"/>
</dbReference>
<evidence type="ECO:0000256" key="1">
    <source>
        <dbReference type="SAM" id="MobiDB-lite"/>
    </source>
</evidence>
<protein>
    <submittedName>
        <fullName evidence="4">PiggyBac transposable element-derived protein 4-like</fullName>
    </submittedName>
</protein>
<dbReference type="AlphaFoldDB" id="A0A6P7ISU6"/>
<gene>
    <name evidence="4" type="primary">LOC114440505</name>
</gene>
<dbReference type="Proteomes" id="UP000515145">
    <property type="component" value="Chromosome 8"/>
</dbReference>
<keyword evidence="3" id="KW-1185">Reference proteome</keyword>
<accession>A0A6P7ISU6</accession>
<name>A0A6P7ISU6_9TELE</name>
<dbReference type="OrthoDB" id="118105at2759"/>
<organism evidence="3 4">
    <name type="scientific">Parambassis ranga</name>
    <name type="common">Indian glassy fish</name>
    <dbReference type="NCBI Taxonomy" id="210632"/>
    <lineage>
        <taxon>Eukaryota</taxon>
        <taxon>Metazoa</taxon>
        <taxon>Chordata</taxon>
        <taxon>Craniata</taxon>
        <taxon>Vertebrata</taxon>
        <taxon>Euteleostomi</taxon>
        <taxon>Actinopterygii</taxon>
        <taxon>Neopterygii</taxon>
        <taxon>Teleostei</taxon>
        <taxon>Neoteleostei</taxon>
        <taxon>Acanthomorphata</taxon>
        <taxon>Ovalentaria</taxon>
        <taxon>Ambassidae</taxon>
        <taxon>Parambassis</taxon>
    </lineage>
</organism>
<dbReference type="InParanoid" id="A0A6P7ISU6"/>
<feature type="domain" description="PiggyBac transposable element-derived protein" evidence="2">
    <location>
        <begin position="124"/>
        <end position="496"/>
    </location>
</feature>
<feature type="region of interest" description="Disordered" evidence="1">
    <location>
        <begin position="22"/>
        <end position="115"/>
    </location>
</feature>
<evidence type="ECO:0000313" key="4">
    <source>
        <dbReference type="RefSeq" id="XP_028268778.1"/>
    </source>
</evidence>
<evidence type="ECO:0000259" key="2">
    <source>
        <dbReference type="Pfam" id="PF13843"/>
    </source>
</evidence>
<proteinExistence type="predicted"/>
<dbReference type="InterPro" id="IPR029526">
    <property type="entry name" value="PGBD"/>
</dbReference>
<evidence type="ECO:0000313" key="3">
    <source>
        <dbReference type="Proteomes" id="UP000515145"/>
    </source>
</evidence>
<reference evidence="4" key="1">
    <citation type="submission" date="2025-08" db="UniProtKB">
        <authorList>
            <consortium name="RefSeq"/>
        </authorList>
    </citation>
    <scope>IDENTIFICATION</scope>
</reference>
<sequence>MMHSLNVHHTLELLYRDEDAEGGFAPISTSEAESEDDEVTDLSFVISDESEEENELPTESPTKSPVQSRHGERSRKRSRPSQAQPHHGLEPWRTGNDPDTAPQISRFMPRRTPGAQVNPHATYSPLDLFQLYFSPSTVLTLCKNTNMYAAKKKEMGKKYQWVDVEFEEFYKFLGLLIYTSLVSLPSIRDYWKRNRITSVPFPATVMPRNRFLFLLWNIHPSDPDEDKKNDEKKGTPLYDKLFRVKPLMDNILSACQAHYHPKKELSIDERMVATKAKTGMTQYMKNKPTRWGIKMFVLADSGNGYTVSFNIYAGKTYTQKVHGLPYDTVMQLIQPSYLGTGYHVYMDNFYTSPQLFLDLAKMKFGACGTYRDNVKGCPTGRENALTRKSERGTVRWIREDPLLFVKWMDSQEVSICSTIHPAVSGEVIKRKVKEKDGCWAVKDILCPTPIIAYNKNMGGVDLSDQLIQYYSTHRQTTRWYRTLFFHFVDIATTNAYILYCDICATNQVKPMTHKEFQIELASQLCGVDKTCVPTKRKAEHIPVPITVVTDPSLKATQGRRVCQHCNQDKKRNLTPWKCQSCDVALCLIVDRNCFADWHK</sequence>
<dbReference type="Pfam" id="PF13843">
    <property type="entry name" value="DDE_Tnp_1_7"/>
    <property type="match status" value="1"/>
</dbReference>
<dbReference type="GeneID" id="114440505"/>
<dbReference type="PANTHER" id="PTHR46599:SF3">
    <property type="entry name" value="PIGGYBAC TRANSPOSABLE ELEMENT-DERIVED PROTEIN 4"/>
    <property type="match status" value="1"/>
</dbReference>